<dbReference type="PIRSF" id="PIRSF005572">
    <property type="entry name" value="NifS"/>
    <property type="match status" value="1"/>
</dbReference>
<evidence type="ECO:0000256" key="3">
    <source>
        <dbReference type="ARBA" id="ARBA00012239"/>
    </source>
</evidence>
<reference evidence="8 9" key="1">
    <citation type="submission" date="2024-03" db="EMBL/GenBank/DDBJ databases">
        <title>Human intestinal bacterial collection.</title>
        <authorList>
            <person name="Pauvert C."/>
            <person name="Hitch T.C.A."/>
            <person name="Clavel T."/>
        </authorList>
    </citation>
    <scope>NUCLEOTIDE SEQUENCE [LARGE SCALE GENOMIC DNA]</scope>
    <source>
        <strain evidence="8 9">CLA-AA-H95</strain>
    </source>
</reference>
<name>A0ABV1ALK3_9FIRM</name>
<dbReference type="InterPro" id="IPR000192">
    <property type="entry name" value="Aminotrans_V_dom"/>
</dbReference>
<gene>
    <name evidence="8" type="ORF">WMO75_10105</name>
</gene>
<dbReference type="PROSITE" id="PS00595">
    <property type="entry name" value="AA_TRANSFER_CLASS_5"/>
    <property type="match status" value="1"/>
</dbReference>
<dbReference type="InterPro" id="IPR020578">
    <property type="entry name" value="Aminotrans_V_PyrdxlP_BS"/>
</dbReference>
<dbReference type="InterPro" id="IPR010969">
    <property type="entry name" value="Cys_dSase-rel_unknwn_funct"/>
</dbReference>
<feature type="domain" description="Aminotransferase class V" evidence="7">
    <location>
        <begin position="4"/>
        <end position="377"/>
    </location>
</feature>
<accession>A0ABV1ALK3</accession>
<evidence type="ECO:0000256" key="1">
    <source>
        <dbReference type="ARBA" id="ARBA00001933"/>
    </source>
</evidence>
<dbReference type="EC" id="2.8.1.7" evidence="3"/>
<dbReference type="Gene3D" id="3.90.1150.10">
    <property type="entry name" value="Aspartate Aminotransferase, domain 1"/>
    <property type="match status" value="1"/>
</dbReference>
<dbReference type="SUPFAM" id="SSF53383">
    <property type="entry name" value="PLP-dependent transferases"/>
    <property type="match status" value="1"/>
</dbReference>
<evidence type="ECO:0000259" key="7">
    <source>
        <dbReference type="Pfam" id="PF00266"/>
    </source>
</evidence>
<dbReference type="InterPro" id="IPR015422">
    <property type="entry name" value="PyrdxlP-dep_Trfase_small"/>
</dbReference>
<comment type="cofactor">
    <cofactor evidence="1 6">
        <name>pyridoxal 5'-phosphate</name>
        <dbReference type="ChEBI" id="CHEBI:597326"/>
    </cofactor>
</comment>
<keyword evidence="8" id="KW-0032">Aminotransferase</keyword>
<keyword evidence="8" id="KW-0808">Transferase</keyword>
<dbReference type="Pfam" id="PF00266">
    <property type="entry name" value="Aminotran_5"/>
    <property type="match status" value="1"/>
</dbReference>
<dbReference type="NCBIfam" id="TIGR01977">
    <property type="entry name" value="am_tr_V_EF2568"/>
    <property type="match status" value="1"/>
</dbReference>
<organism evidence="8 9">
    <name type="scientific">Blautia intestinihominis</name>
    <dbReference type="NCBI Taxonomy" id="3133152"/>
    <lineage>
        <taxon>Bacteria</taxon>
        <taxon>Bacillati</taxon>
        <taxon>Bacillota</taxon>
        <taxon>Clostridia</taxon>
        <taxon>Lachnospirales</taxon>
        <taxon>Lachnospiraceae</taxon>
        <taxon>Blautia</taxon>
    </lineage>
</organism>
<evidence type="ECO:0000256" key="2">
    <source>
        <dbReference type="ARBA" id="ARBA00010447"/>
    </source>
</evidence>
<protein>
    <recommendedName>
        <fullName evidence="3">cysteine desulfurase</fullName>
        <ecNumber evidence="3">2.8.1.7</ecNumber>
    </recommendedName>
</protein>
<evidence type="ECO:0000256" key="6">
    <source>
        <dbReference type="RuleBase" id="RU004504"/>
    </source>
</evidence>
<dbReference type="PANTHER" id="PTHR43586">
    <property type="entry name" value="CYSTEINE DESULFURASE"/>
    <property type="match status" value="1"/>
</dbReference>
<dbReference type="Proteomes" id="UP001446032">
    <property type="component" value="Unassembled WGS sequence"/>
</dbReference>
<dbReference type="InterPro" id="IPR015421">
    <property type="entry name" value="PyrdxlP-dep_Trfase_major"/>
</dbReference>
<evidence type="ECO:0000313" key="9">
    <source>
        <dbReference type="Proteomes" id="UP001446032"/>
    </source>
</evidence>
<dbReference type="Gene3D" id="3.40.640.10">
    <property type="entry name" value="Type I PLP-dependent aspartate aminotransferase-like (Major domain)"/>
    <property type="match status" value="1"/>
</dbReference>
<dbReference type="InterPro" id="IPR015424">
    <property type="entry name" value="PyrdxlP-dep_Trfase"/>
</dbReference>
<evidence type="ECO:0000256" key="5">
    <source>
        <dbReference type="ARBA" id="ARBA00050776"/>
    </source>
</evidence>
<proteinExistence type="inferred from homology"/>
<evidence type="ECO:0000313" key="8">
    <source>
        <dbReference type="EMBL" id="MEQ2358682.1"/>
    </source>
</evidence>
<evidence type="ECO:0000256" key="4">
    <source>
        <dbReference type="ARBA" id="ARBA00022898"/>
    </source>
</evidence>
<dbReference type="RefSeq" id="WP_173905863.1">
    <property type="nucleotide sequence ID" value="NZ_JBBMEI010000028.1"/>
</dbReference>
<keyword evidence="4" id="KW-0663">Pyridoxal phosphate</keyword>
<comment type="similarity">
    <text evidence="2">Belongs to the class-V pyridoxal-phosphate-dependent aminotransferase family. Csd subfamily.</text>
</comment>
<dbReference type="PANTHER" id="PTHR43586:SF4">
    <property type="entry name" value="ISOPENICILLIN N EPIMERASE"/>
    <property type="match status" value="1"/>
</dbReference>
<comment type="catalytic activity">
    <reaction evidence="5">
        <text>(sulfur carrier)-H + L-cysteine = (sulfur carrier)-SH + L-alanine</text>
        <dbReference type="Rhea" id="RHEA:43892"/>
        <dbReference type="Rhea" id="RHEA-COMP:14737"/>
        <dbReference type="Rhea" id="RHEA-COMP:14739"/>
        <dbReference type="ChEBI" id="CHEBI:29917"/>
        <dbReference type="ChEBI" id="CHEBI:35235"/>
        <dbReference type="ChEBI" id="CHEBI:57972"/>
        <dbReference type="ChEBI" id="CHEBI:64428"/>
        <dbReference type="EC" id="2.8.1.7"/>
    </reaction>
</comment>
<dbReference type="InterPro" id="IPR016454">
    <property type="entry name" value="Cysteine_dSase"/>
</dbReference>
<dbReference type="GO" id="GO:0008483">
    <property type="term" value="F:transaminase activity"/>
    <property type="evidence" value="ECO:0007669"/>
    <property type="project" value="UniProtKB-KW"/>
</dbReference>
<dbReference type="EMBL" id="JBBMEI010000028">
    <property type="protein sequence ID" value="MEQ2358682.1"/>
    <property type="molecule type" value="Genomic_DNA"/>
</dbReference>
<keyword evidence="9" id="KW-1185">Reference proteome</keyword>
<comment type="caution">
    <text evidence="8">The sequence shown here is derived from an EMBL/GenBank/DDBJ whole genome shotgun (WGS) entry which is preliminary data.</text>
</comment>
<sequence length="391" mass="42491">MKKIYLDQASTSFPKAPSVADAVYQYLSGCAVNVGRGGYQAAYSVEEQIFETREQLRRLFHFTSGRGKNVIFTQNITMSLNILLKGILKPGDHVLVTSMEHNAVMRPLVQLQRQGVTFDRIPCDHEGNLILSEADALVKPNTRLLVCLHASNVCGTIMPLKEISTFCQKHGLLFVLDSAQTAGTLPIDMEELKLDALAFTGHKGLRGPQGIGGFLIRSELASQIEPLLSGGTGSISHTEEVPDFLPDRFEPGTPNIPGILGLHAALDDLENSSMDLAFQHELTLTKQFIDGILTLDPAEASLRVIGHKDTQNRCAVVSIQTLEVDMARAAFELDDTYGIMSRVGLHCAPSAHKTLGTYPAGTLRFSFGPENTPEEVDTALHALAEITGISQ</sequence>